<dbReference type="Pfam" id="PF13426">
    <property type="entry name" value="PAS_9"/>
    <property type="match status" value="1"/>
</dbReference>
<dbReference type="RefSeq" id="WP_349297812.1">
    <property type="nucleotide sequence ID" value="NZ_JBEDNQ010000003.1"/>
</dbReference>
<comment type="caution">
    <text evidence="6">The sequence shown here is derived from an EMBL/GenBank/DDBJ whole genome shotgun (WGS) entry which is preliminary data.</text>
</comment>
<feature type="domain" description="PAS" evidence="2">
    <location>
        <begin position="161"/>
        <end position="231"/>
    </location>
</feature>
<protein>
    <submittedName>
        <fullName evidence="6">EAL domain-containing protein</fullName>
    </submittedName>
</protein>
<dbReference type="InterPro" id="IPR000014">
    <property type="entry name" value="PAS"/>
</dbReference>
<feature type="compositionally biased region" description="Pro residues" evidence="1">
    <location>
        <begin position="1"/>
        <end position="12"/>
    </location>
</feature>
<organism evidence="6 7">
    <name type="scientific">Pseudonocardia nematodicida</name>
    <dbReference type="NCBI Taxonomy" id="1206997"/>
    <lineage>
        <taxon>Bacteria</taxon>
        <taxon>Bacillati</taxon>
        <taxon>Actinomycetota</taxon>
        <taxon>Actinomycetes</taxon>
        <taxon>Pseudonocardiales</taxon>
        <taxon>Pseudonocardiaceae</taxon>
        <taxon>Pseudonocardia</taxon>
    </lineage>
</organism>
<sequence length="751" mass="80127">MAATPLPRPGDPPRAGAPAPAAPSGDVERLAEAWTAAIVHGGFVSTARAELRRFLTGTAGRVVATVDGDADPGLAAGIGADLVAAHLTDPAALRCSLDVLAEHFADRARTPDGLRRFTAVVGALSDGYARTLQERTRIEQERISAAAFSARGVAEAARWASEARYGAVFAHALIGISVADVDGRILEVNAALSDMLGYDASELLDRSIFDFIHPDDTPDAWPRIQAMTAGEVDHVRLEKAYFRKDGFQIWTELVVTLVRDPGGSPRYLVAMVEDVTERHHLQSRLQHQAEHDPLTGLPNRALFFRHLTAALDALNRVPPDTPAAVGVCYLDLDGFKAVNDTLGHDTGDQLLTTVAHRLERGLSPDGHIVARMGGDEFVVLVDQCAGDDDLAAVAQRALEVVRTPVPLRGRDVVVSASIGIVARPRSGCGDCPAGRCGCGAAELMQAADTTMYWAKRDGRDRVAVFDPRRHRADVALFEMAGRMPSALENGEFELDYQPLVSLSDGRVRGVEALARWRTADGERLGPDVFIPLAEQTGLIVPLGLHLLRRACLDARSWLDGRSGVEADGSREFVLSVNVSGRQLRQPDAVDRIAAVLAETGWPAGSLQLELTESDLMSSGGRPIAALDALARLGVRIAIDDFGTGYSNLSYLHRLPVDVLKLAGSFVSARGTSDAETDTADGRDVDNPVILSAMIDLAHTLGLVAVAESVETAEQAARLRVLGCDVGQGYYLATPVTPAEIPALLDRPVPLG</sequence>
<dbReference type="PROSITE" id="PS50883">
    <property type="entry name" value="EAL"/>
    <property type="match status" value="1"/>
</dbReference>
<dbReference type="PROSITE" id="PS50887">
    <property type="entry name" value="GGDEF"/>
    <property type="match status" value="1"/>
</dbReference>
<dbReference type="InterPro" id="IPR035965">
    <property type="entry name" value="PAS-like_dom_sf"/>
</dbReference>
<dbReference type="InterPro" id="IPR052155">
    <property type="entry name" value="Biofilm_reg_signaling"/>
</dbReference>
<dbReference type="SMART" id="SM00052">
    <property type="entry name" value="EAL"/>
    <property type="match status" value="1"/>
</dbReference>
<feature type="region of interest" description="Disordered" evidence="1">
    <location>
        <begin position="1"/>
        <end position="24"/>
    </location>
</feature>
<dbReference type="CDD" id="cd00130">
    <property type="entry name" value="PAS"/>
    <property type="match status" value="1"/>
</dbReference>
<dbReference type="InterPro" id="IPR000700">
    <property type="entry name" value="PAS-assoc_C"/>
</dbReference>
<dbReference type="NCBIfam" id="TIGR00229">
    <property type="entry name" value="sensory_box"/>
    <property type="match status" value="1"/>
</dbReference>
<evidence type="ECO:0000259" key="3">
    <source>
        <dbReference type="PROSITE" id="PS50113"/>
    </source>
</evidence>
<evidence type="ECO:0000259" key="4">
    <source>
        <dbReference type="PROSITE" id="PS50883"/>
    </source>
</evidence>
<feature type="domain" description="GGDEF" evidence="5">
    <location>
        <begin position="323"/>
        <end position="467"/>
    </location>
</feature>
<dbReference type="SMART" id="SM00091">
    <property type="entry name" value="PAS"/>
    <property type="match status" value="1"/>
</dbReference>
<dbReference type="SMART" id="SM00267">
    <property type="entry name" value="GGDEF"/>
    <property type="match status" value="1"/>
</dbReference>
<feature type="domain" description="EAL" evidence="4">
    <location>
        <begin position="476"/>
        <end position="748"/>
    </location>
</feature>
<dbReference type="SUPFAM" id="SSF141868">
    <property type="entry name" value="EAL domain-like"/>
    <property type="match status" value="1"/>
</dbReference>
<reference evidence="6 7" key="1">
    <citation type="submission" date="2024-03" db="EMBL/GenBank/DDBJ databases">
        <title>Draft genome sequence of Pseudonocardia nematodicida JCM 31783.</title>
        <authorList>
            <person name="Butdee W."/>
            <person name="Duangmal K."/>
        </authorList>
    </citation>
    <scope>NUCLEOTIDE SEQUENCE [LARGE SCALE GENOMIC DNA]</scope>
    <source>
        <strain evidence="6 7">JCM 31783</strain>
    </source>
</reference>
<evidence type="ECO:0000259" key="2">
    <source>
        <dbReference type="PROSITE" id="PS50112"/>
    </source>
</evidence>
<dbReference type="Proteomes" id="UP001494902">
    <property type="component" value="Unassembled WGS sequence"/>
</dbReference>
<evidence type="ECO:0000313" key="7">
    <source>
        <dbReference type="Proteomes" id="UP001494902"/>
    </source>
</evidence>
<dbReference type="Gene3D" id="3.30.70.270">
    <property type="match status" value="1"/>
</dbReference>
<dbReference type="SUPFAM" id="SSF55785">
    <property type="entry name" value="PYP-like sensor domain (PAS domain)"/>
    <property type="match status" value="1"/>
</dbReference>
<dbReference type="InterPro" id="IPR000160">
    <property type="entry name" value="GGDEF_dom"/>
</dbReference>
<dbReference type="InterPro" id="IPR035919">
    <property type="entry name" value="EAL_sf"/>
</dbReference>
<dbReference type="Pfam" id="PF00990">
    <property type="entry name" value="GGDEF"/>
    <property type="match status" value="1"/>
</dbReference>
<dbReference type="NCBIfam" id="TIGR00254">
    <property type="entry name" value="GGDEF"/>
    <property type="match status" value="1"/>
</dbReference>
<dbReference type="InterPro" id="IPR001610">
    <property type="entry name" value="PAC"/>
</dbReference>
<keyword evidence="7" id="KW-1185">Reference proteome</keyword>
<evidence type="ECO:0000259" key="5">
    <source>
        <dbReference type="PROSITE" id="PS50887"/>
    </source>
</evidence>
<gene>
    <name evidence="6" type="ORF">WIS52_09785</name>
</gene>
<feature type="domain" description="PAC" evidence="3">
    <location>
        <begin position="235"/>
        <end position="287"/>
    </location>
</feature>
<proteinExistence type="predicted"/>
<dbReference type="Pfam" id="PF00563">
    <property type="entry name" value="EAL"/>
    <property type="match status" value="1"/>
</dbReference>
<dbReference type="SUPFAM" id="SSF55073">
    <property type="entry name" value="Nucleotide cyclase"/>
    <property type="match status" value="1"/>
</dbReference>
<evidence type="ECO:0000256" key="1">
    <source>
        <dbReference type="SAM" id="MobiDB-lite"/>
    </source>
</evidence>
<feature type="compositionally biased region" description="Low complexity" evidence="1">
    <location>
        <begin position="13"/>
        <end position="23"/>
    </location>
</feature>
<dbReference type="Gene3D" id="3.30.450.20">
    <property type="entry name" value="PAS domain"/>
    <property type="match status" value="1"/>
</dbReference>
<dbReference type="Gene3D" id="3.20.20.450">
    <property type="entry name" value="EAL domain"/>
    <property type="match status" value="1"/>
</dbReference>
<accession>A0ABV1K9A3</accession>
<evidence type="ECO:0000313" key="6">
    <source>
        <dbReference type="EMBL" id="MEQ3550761.1"/>
    </source>
</evidence>
<dbReference type="SMART" id="SM00086">
    <property type="entry name" value="PAC"/>
    <property type="match status" value="1"/>
</dbReference>
<dbReference type="CDD" id="cd01948">
    <property type="entry name" value="EAL"/>
    <property type="match status" value="1"/>
</dbReference>
<dbReference type="InterPro" id="IPR001633">
    <property type="entry name" value="EAL_dom"/>
</dbReference>
<dbReference type="InterPro" id="IPR043128">
    <property type="entry name" value="Rev_trsase/Diguanyl_cyclase"/>
</dbReference>
<name>A0ABV1K9A3_9PSEU</name>
<dbReference type="PROSITE" id="PS50112">
    <property type="entry name" value="PAS"/>
    <property type="match status" value="1"/>
</dbReference>
<dbReference type="CDD" id="cd01949">
    <property type="entry name" value="GGDEF"/>
    <property type="match status" value="1"/>
</dbReference>
<dbReference type="InterPro" id="IPR029787">
    <property type="entry name" value="Nucleotide_cyclase"/>
</dbReference>
<dbReference type="PANTHER" id="PTHR44757:SF2">
    <property type="entry name" value="BIOFILM ARCHITECTURE MAINTENANCE PROTEIN MBAA"/>
    <property type="match status" value="1"/>
</dbReference>
<dbReference type="EMBL" id="JBEDNQ010000003">
    <property type="protein sequence ID" value="MEQ3550761.1"/>
    <property type="molecule type" value="Genomic_DNA"/>
</dbReference>
<dbReference type="PROSITE" id="PS50113">
    <property type="entry name" value="PAC"/>
    <property type="match status" value="1"/>
</dbReference>
<dbReference type="PANTHER" id="PTHR44757">
    <property type="entry name" value="DIGUANYLATE CYCLASE DGCP"/>
    <property type="match status" value="1"/>
</dbReference>